<dbReference type="Proteomes" id="UP000234956">
    <property type="component" value="Unassembled WGS sequence"/>
</dbReference>
<gene>
    <name evidence="6" type="ORF">CRI88_03710</name>
</gene>
<dbReference type="PRINTS" id="PR00039">
    <property type="entry name" value="HTHLYSR"/>
</dbReference>
<reference evidence="6 7" key="1">
    <citation type="submission" date="2017-10" db="EMBL/GenBank/DDBJ databases">
        <title>Draft genome of Lysinibacillus fusiformis strain Juneja, a laboratory-derived pathogen of Drosophila melanogaster.</title>
        <authorList>
            <person name="Smith B.R."/>
            <person name="Unckless R.L."/>
        </authorList>
    </citation>
    <scope>NUCLEOTIDE SEQUENCE [LARGE SCALE GENOMIC DNA]</scope>
    <source>
        <strain evidence="6 7">Juneja</strain>
    </source>
</reference>
<comment type="caution">
    <text evidence="6">The sequence shown here is derived from an EMBL/GenBank/DDBJ whole genome shotgun (WGS) entry which is preliminary data.</text>
</comment>
<organism evidence="6 7">
    <name type="scientific">Lysinibacillus fusiformis</name>
    <dbReference type="NCBI Taxonomy" id="28031"/>
    <lineage>
        <taxon>Bacteria</taxon>
        <taxon>Bacillati</taxon>
        <taxon>Bacillota</taxon>
        <taxon>Bacilli</taxon>
        <taxon>Bacillales</taxon>
        <taxon>Bacillaceae</taxon>
        <taxon>Lysinibacillus</taxon>
    </lineage>
</organism>
<dbReference type="FunFam" id="1.10.10.10:FF:000001">
    <property type="entry name" value="LysR family transcriptional regulator"/>
    <property type="match status" value="1"/>
</dbReference>
<dbReference type="Gene3D" id="3.40.190.290">
    <property type="match status" value="1"/>
</dbReference>
<dbReference type="InterPro" id="IPR036390">
    <property type="entry name" value="WH_DNA-bd_sf"/>
</dbReference>
<dbReference type="EMBL" id="PDFK01000001">
    <property type="protein sequence ID" value="PKU53440.1"/>
    <property type="molecule type" value="Genomic_DNA"/>
</dbReference>
<protein>
    <submittedName>
        <fullName evidence="6">LysR family transcriptional regulator</fullName>
    </submittedName>
</protein>
<proteinExistence type="inferred from homology"/>
<dbReference type="GO" id="GO:0000976">
    <property type="term" value="F:transcription cis-regulatory region binding"/>
    <property type="evidence" value="ECO:0007669"/>
    <property type="project" value="TreeGrafter"/>
</dbReference>
<dbReference type="InterPro" id="IPR005119">
    <property type="entry name" value="LysR_subst-bd"/>
</dbReference>
<evidence type="ECO:0000256" key="2">
    <source>
        <dbReference type="ARBA" id="ARBA00023015"/>
    </source>
</evidence>
<comment type="similarity">
    <text evidence="1">Belongs to the LysR transcriptional regulatory family.</text>
</comment>
<evidence type="ECO:0000313" key="7">
    <source>
        <dbReference type="Proteomes" id="UP000234956"/>
    </source>
</evidence>
<accession>A0A2I0V569</accession>
<evidence type="ECO:0000313" key="6">
    <source>
        <dbReference type="EMBL" id="PKU53440.1"/>
    </source>
</evidence>
<evidence type="ECO:0000259" key="5">
    <source>
        <dbReference type="PROSITE" id="PS50931"/>
    </source>
</evidence>
<feature type="domain" description="HTH lysR-type" evidence="5">
    <location>
        <begin position="37"/>
        <end position="88"/>
    </location>
</feature>
<dbReference type="SUPFAM" id="SSF53850">
    <property type="entry name" value="Periplasmic binding protein-like II"/>
    <property type="match status" value="1"/>
</dbReference>
<dbReference type="Pfam" id="PF00126">
    <property type="entry name" value="HTH_1"/>
    <property type="match status" value="1"/>
</dbReference>
<evidence type="ECO:0000256" key="3">
    <source>
        <dbReference type="ARBA" id="ARBA00023125"/>
    </source>
</evidence>
<keyword evidence="3" id="KW-0238">DNA-binding</keyword>
<dbReference type="Pfam" id="PF03466">
    <property type="entry name" value="LysR_substrate"/>
    <property type="match status" value="1"/>
</dbReference>
<dbReference type="InterPro" id="IPR000847">
    <property type="entry name" value="LysR_HTH_N"/>
</dbReference>
<keyword evidence="4" id="KW-0804">Transcription</keyword>
<dbReference type="PANTHER" id="PTHR30126">
    <property type="entry name" value="HTH-TYPE TRANSCRIPTIONAL REGULATOR"/>
    <property type="match status" value="1"/>
</dbReference>
<name>A0A2I0V569_9BACI</name>
<sequence length="326" mass="38525">MALWILNFTLCIKNSIIIDNNYQLKMKEWVTMNERYRTFILLAQYKSFTETAKQMFCSQPTVSQHIQQLESELGCQLISRKKRQIELTTQGEMVLAYAQKMQEMDQQLRIAVKQTQQENIKLYISHYIADSFFDELFDKNNSTYKQYPYEINSYCYEDLKSSLVENHAKFAVMPIYDADKIVHESFDIDILFEEELVLVMTNDHPLASRQIIYTRDLKNLSMLLSQSSYLNQHIKQALHQKAVPVYYIQMTNFEIIKKAVQQGMGVSFLPYKSIEDSLDKLTFKYVKGLSIKRKNGIVFNRNQILNEQEQAFCERIKKKLKIESIR</sequence>
<dbReference type="CDD" id="cd05466">
    <property type="entry name" value="PBP2_LTTR_substrate"/>
    <property type="match status" value="1"/>
</dbReference>
<dbReference type="AlphaFoldDB" id="A0A2I0V569"/>
<dbReference type="SUPFAM" id="SSF46785">
    <property type="entry name" value="Winged helix' DNA-binding domain"/>
    <property type="match status" value="1"/>
</dbReference>
<dbReference type="PANTHER" id="PTHR30126:SF40">
    <property type="entry name" value="HTH-TYPE TRANSCRIPTIONAL REGULATOR GLTR"/>
    <property type="match status" value="1"/>
</dbReference>
<dbReference type="GO" id="GO:0003700">
    <property type="term" value="F:DNA-binding transcription factor activity"/>
    <property type="evidence" value="ECO:0007669"/>
    <property type="project" value="InterPro"/>
</dbReference>
<keyword evidence="2" id="KW-0805">Transcription regulation</keyword>
<dbReference type="PROSITE" id="PS50931">
    <property type="entry name" value="HTH_LYSR"/>
    <property type="match status" value="1"/>
</dbReference>
<evidence type="ECO:0000256" key="1">
    <source>
        <dbReference type="ARBA" id="ARBA00009437"/>
    </source>
</evidence>
<evidence type="ECO:0000256" key="4">
    <source>
        <dbReference type="ARBA" id="ARBA00023163"/>
    </source>
</evidence>
<dbReference type="InterPro" id="IPR036388">
    <property type="entry name" value="WH-like_DNA-bd_sf"/>
</dbReference>
<dbReference type="Gene3D" id="1.10.10.10">
    <property type="entry name" value="Winged helix-like DNA-binding domain superfamily/Winged helix DNA-binding domain"/>
    <property type="match status" value="1"/>
</dbReference>